<accession>A0A7J8CI61</accession>
<name>A0A7J8CI61_ROUAE</name>
<comment type="caution">
    <text evidence="2">The sequence shown here is derived from an EMBL/GenBank/DDBJ whole genome shotgun (WGS) entry which is preliminary data.</text>
</comment>
<organism evidence="2 3">
    <name type="scientific">Rousettus aegyptiacus</name>
    <name type="common">Egyptian fruit bat</name>
    <name type="synonym">Pteropus aegyptiacus</name>
    <dbReference type="NCBI Taxonomy" id="9407"/>
    <lineage>
        <taxon>Eukaryota</taxon>
        <taxon>Metazoa</taxon>
        <taxon>Chordata</taxon>
        <taxon>Craniata</taxon>
        <taxon>Vertebrata</taxon>
        <taxon>Euteleostomi</taxon>
        <taxon>Mammalia</taxon>
        <taxon>Eutheria</taxon>
        <taxon>Laurasiatheria</taxon>
        <taxon>Chiroptera</taxon>
        <taxon>Yinpterochiroptera</taxon>
        <taxon>Pteropodoidea</taxon>
        <taxon>Pteropodidae</taxon>
        <taxon>Rousettinae</taxon>
        <taxon>Rousettus</taxon>
    </lineage>
</organism>
<protein>
    <submittedName>
        <fullName evidence="2">Uncharacterized protein</fullName>
    </submittedName>
</protein>
<proteinExistence type="predicted"/>
<evidence type="ECO:0000313" key="2">
    <source>
        <dbReference type="EMBL" id="KAF6410551.1"/>
    </source>
</evidence>
<sequence length="122" mass="14193">MGLGEVQVLTEELTEDDLMEMSAEEPGPDDEEDEVVPENELTLDNLAGEFQLLKTAFDFFYDMDLSTIWVLELKQMAGLVPYRNIFREMKRKLDRNLLYFRKVNRVCLPLLPLLPSEKAMSF</sequence>
<gene>
    <name evidence="2" type="ORF">HJG63_009071</name>
</gene>
<keyword evidence="3" id="KW-1185">Reference proteome</keyword>
<dbReference type="Proteomes" id="UP000593571">
    <property type="component" value="Unassembled WGS sequence"/>
</dbReference>
<dbReference type="AlphaFoldDB" id="A0A7J8CI61"/>
<evidence type="ECO:0000256" key="1">
    <source>
        <dbReference type="SAM" id="MobiDB-lite"/>
    </source>
</evidence>
<dbReference type="EMBL" id="JACASE010000014">
    <property type="protein sequence ID" value="KAF6410551.1"/>
    <property type="molecule type" value="Genomic_DNA"/>
</dbReference>
<reference evidence="2 3" key="1">
    <citation type="journal article" date="2020" name="Nature">
        <title>Six reference-quality genomes reveal evolution of bat adaptations.</title>
        <authorList>
            <person name="Jebb D."/>
            <person name="Huang Z."/>
            <person name="Pippel M."/>
            <person name="Hughes G.M."/>
            <person name="Lavrichenko K."/>
            <person name="Devanna P."/>
            <person name="Winkler S."/>
            <person name="Jermiin L.S."/>
            <person name="Skirmuntt E.C."/>
            <person name="Katzourakis A."/>
            <person name="Burkitt-Gray L."/>
            <person name="Ray D.A."/>
            <person name="Sullivan K.A.M."/>
            <person name="Roscito J.G."/>
            <person name="Kirilenko B.M."/>
            <person name="Davalos L.M."/>
            <person name="Corthals A.P."/>
            <person name="Power M.L."/>
            <person name="Jones G."/>
            <person name="Ransome R.D."/>
            <person name="Dechmann D.K.N."/>
            <person name="Locatelli A.G."/>
            <person name="Puechmaille S.J."/>
            <person name="Fedrigo O."/>
            <person name="Jarvis E.D."/>
            <person name="Hiller M."/>
            <person name="Vernes S.C."/>
            <person name="Myers E.W."/>
            <person name="Teeling E.C."/>
        </authorList>
    </citation>
    <scope>NUCLEOTIDE SEQUENCE [LARGE SCALE GENOMIC DNA]</scope>
    <source>
        <strain evidence="2">MRouAeg1</strain>
        <tissue evidence="2">Muscle</tissue>
    </source>
</reference>
<evidence type="ECO:0000313" key="3">
    <source>
        <dbReference type="Proteomes" id="UP000593571"/>
    </source>
</evidence>
<feature type="region of interest" description="Disordered" evidence="1">
    <location>
        <begin position="14"/>
        <end position="34"/>
    </location>
</feature>